<evidence type="ECO:0000313" key="2">
    <source>
        <dbReference type="Proteomes" id="UP000665181"/>
    </source>
</evidence>
<reference evidence="1" key="1">
    <citation type="submission" date="2021-03" db="EMBL/GenBank/DDBJ databases">
        <title>Isolation of Bacillus subtilis from fermented food sample.</title>
        <authorList>
            <person name="Lakshmanan V."/>
            <person name="Athira K."/>
            <person name="Rajagopal K."/>
        </authorList>
    </citation>
    <scope>NUCLEOTIDE SEQUENCE</scope>
    <source>
        <strain evidence="1">S1</strain>
    </source>
</reference>
<protein>
    <submittedName>
        <fullName evidence="1">Uncharacterized protein</fullName>
    </submittedName>
</protein>
<name>A0A8I1WCA3_BACIU</name>
<dbReference type="AlphaFoldDB" id="A0A8I1WCA3"/>
<comment type="caution">
    <text evidence="1">The sequence shown here is derived from an EMBL/GenBank/DDBJ whole genome shotgun (WGS) entry which is preliminary data.</text>
</comment>
<dbReference type="EMBL" id="JAGFPW010000005">
    <property type="protein sequence ID" value="MBO3794192.1"/>
    <property type="molecule type" value="Genomic_DNA"/>
</dbReference>
<sequence>MDCTYQNECSNYEKSCFKCFNYNLYKPVKERKGLNAKSSTRKEKKEGMDFENRGTRRYNQNVHKAKDVARRQIASGALHFALGDMITEEELTAALAEFKERGSTDARGHKQITIKKEWLDKLEEEAKQMKRSYYFLPFTFKGSNKDYVALDYEILLSYIQTIQALLEHNRLLARQIEDNQK</sequence>
<dbReference type="Proteomes" id="UP000665181">
    <property type="component" value="Unassembled WGS sequence"/>
</dbReference>
<organism evidence="1 2">
    <name type="scientific">Bacillus subtilis</name>
    <dbReference type="NCBI Taxonomy" id="1423"/>
    <lineage>
        <taxon>Bacteria</taxon>
        <taxon>Bacillati</taxon>
        <taxon>Bacillota</taxon>
        <taxon>Bacilli</taxon>
        <taxon>Bacillales</taxon>
        <taxon>Bacillaceae</taxon>
        <taxon>Bacillus</taxon>
    </lineage>
</organism>
<dbReference type="RefSeq" id="WP_134981960.1">
    <property type="nucleotide sequence ID" value="NZ_JAGFPW010000005.1"/>
</dbReference>
<accession>A0A8I1WCA3</accession>
<gene>
    <name evidence="1" type="ORF">J5227_07700</name>
</gene>
<evidence type="ECO:0000313" key="1">
    <source>
        <dbReference type="EMBL" id="MBO3794192.1"/>
    </source>
</evidence>
<proteinExistence type="predicted"/>